<comment type="cofactor">
    <cofactor evidence="1">
        <name>Mg(2+)</name>
        <dbReference type="ChEBI" id="CHEBI:18420"/>
    </cofactor>
</comment>
<dbReference type="InterPro" id="IPR015797">
    <property type="entry name" value="NUDIX_hydrolase-like_dom_sf"/>
</dbReference>
<proteinExistence type="predicted"/>
<accession>A0ABS3XAV3</accession>
<reference evidence="5 6" key="1">
    <citation type="submission" date="2020-11" db="EMBL/GenBank/DDBJ databases">
        <title>Streptomyces spirodelae sp. nov., isolated from duckweed.</title>
        <authorList>
            <person name="Saimee Y."/>
            <person name="Duangmal K."/>
        </authorList>
    </citation>
    <scope>NUCLEOTIDE SEQUENCE [LARGE SCALE GENOMIC DNA]</scope>
    <source>
        <strain evidence="5 6">S16-07</strain>
    </source>
</reference>
<protein>
    <submittedName>
        <fullName evidence="5">NUDIX hydrolase</fullName>
    </submittedName>
</protein>
<dbReference type="PANTHER" id="PTHR43046">
    <property type="entry name" value="GDP-MANNOSE MANNOSYL HYDROLASE"/>
    <property type="match status" value="1"/>
</dbReference>
<sequence>MTSTPRTPASTTATASTPTPGAVALPSPQDELAAYLAAHPAPAAAVDAVIRDERGRLLVVDPVYKAGWDLPGGMVDDEGLVDGLVRELREELRPAALRVGRLLAVDNVPATVFGRALTACVYAVHLPHPVTAKELRLQQDELRAAEFVPQDEALARLPERLRRRTAAALAAERGSHTAHLLDGHPAPLDERDRRALLPAPAVAAAALATDPAGRVLVRDVREDGEGGGEREGAGWGGGSPFRLPGTLVSPTETPAEAAARALRTQLGHAAQGATGRLLAVDSSKCPSGGRTLITHLFAARVTAPRHTTPAHWLPRTEALRTLPTHEARLLRGTPARGDE</sequence>
<keyword evidence="6" id="KW-1185">Reference proteome</keyword>
<gene>
    <name evidence="5" type="ORF">ITI46_12580</name>
</gene>
<dbReference type="PANTHER" id="PTHR43046:SF14">
    <property type="entry name" value="MUTT_NUDIX FAMILY PROTEIN"/>
    <property type="match status" value="1"/>
</dbReference>
<feature type="compositionally biased region" description="Low complexity" evidence="3">
    <location>
        <begin position="1"/>
        <end position="20"/>
    </location>
</feature>
<feature type="region of interest" description="Disordered" evidence="3">
    <location>
        <begin position="1"/>
        <end position="22"/>
    </location>
</feature>
<dbReference type="InterPro" id="IPR000086">
    <property type="entry name" value="NUDIX_hydrolase_dom"/>
</dbReference>
<evidence type="ECO:0000256" key="3">
    <source>
        <dbReference type="SAM" id="MobiDB-lite"/>
    </source>
</evidence>
<evidence type="ECO:0000313" key="6">
    <source>
        <dbReference type="Proteomes" id="UP001519064"/>
    </source>
</evidence>
<keyword evidence="2 5" id="KW-0378">Hydrolase</keyword>
<comment type="caution">
    <text evidence="5">The sequence shown here is derived from an EMBL/GenBank/DDBJ whole genome shotgun (WGS) entry which is preliminary data.</text>
</comment>
<evidence type="ECO:0000259" key="4">
    <source>
        <dbReference type="PROSITE" id="PS51462"/>
    </source>
</evidence>
<dbReference type="GO" id="GO:0016787">
    <property type="term" value="F:hydrolase activity"/>
    <property type="evidence" value="ECO:0007669"/>
    <property type="project" value="UniProtKB-KW"/>
</dbReference>
<dbReference type="EMBL" id="JADKMA010000051">
    <property type="protein sequence ID" value="MBO8192494.1"/>
    <property type="molecule type" value="Genomic_DNA"/>
</dbReference>
<feature type="compositionally biased region" description="Basic and acidic residues" evidence="3">
    <location>
        <begin position="222"/>
        <end position="232"/>
    </location>
</feature>
<evidence type="ECO:0000313" key="5">
    <source>
        <dbReference type="EMBL" id="MBO8192494.1"/>
    </source>
</evidence>
<dbReference type="Gene3D" id="3.90.79.10">
    <property type="entry name" value="Nucleoside Triphosphate Pyrophosphohydrolase"/>
    <property type="match status" value="2"/>
</dbReference>
<dbReference type="SUPFAM" id="SSF55811">
    <property type="entry name" value="Nudix"/>
    <property type="match status" value="2"/>
</dbReference>
<dbReference type="Proteomes" id="UP001519064">
    <property type="component" value="Unassembled WGS sequence"/>
</dbReference>
<organism evidence="5 6">
    <name type="scientific">Streptomyces oryzae</name>
    <dbReference type="NCBI Taxonomy" id="1434886"/>
    <lineage>
        <taxon>Bacteria</taxon>
        <taxon>Bacillati</taxon>
        <taxon>Actinomycetota</taxon>
        <taxon>Actinomycetes</taxon>
        <taxon>Kitasatosporales</taxon>
        <taxon>Streptomycetaceae</taxon>
        <taxon>Streptomyces</taxon>
    </lineage>
</organism>
<dbReference type="PROSITE" id="PS51462">
    <property type="entry name" value="NUDIX"/>
    <property type="match status" value="1"/>
</dbReference>
<name>A0ABS3XAV3_9ACTN</name>
<feature type="region of interest" description="Disordered" evidence="3">
    <location>
        <begin position="222"/>
        <end position="241"/>
    </location>
</feature>
<dbReference type="Pfam" id="PF00293">
    <property type="entry name" value="NUDIX"/>
    <property type="match status" value="2"/>
</dbReference>
<feature type="domain" description="Nudix hydrolase" evidence="4">
    <location>
        <begin position="41"/>
        <end position="170"/>
    </location>
</feature>
<evidence type="ECO:0000256" key="2">
    <source>
        <dbReference type="ARBA" id="ARBA00022801"/>
    </source>
</evidence>
<dbReference type="RefSeq" id="WP_209239586.1">
    <property type="nucleotide sequence ID" value="NZ_JADKMA010000051.1"/>
</dbReference>
<evidence type="ECO:0000256" key="1">
    <source>
        <dbReference type="ARBA" id="ARBA00001946"/>
    </source>
</evidence>